<feature type="transmembrane region" description="Helical" evidence="1">
    <location>
        <begin position="532"/>
        <end position="552"/>
    </location>
</feature>
<feature type="transmembrane region" description="Helical" evidence="1">
    <location>
        <begin position="17"/>
        <end position="36"/>
    </location>
</feature>
<evidence type="ECO:0008006" key="4">
    <source>
        <dbReference type="Google" id="ProtNLM"/>
    </source>
</evidence>
<feature type="transmembrane region" description="Helical" evidence="1">
    <location>
        <begin position="491"/>
        <end position="512"/>
    </location>
</feature>
<feature type="transmembrane region" description="Helical" evidence="1">
    <location>
        <begin position="450"/>
        <end position="479"/>
    </location>
</feature>
<accession>A0AA88H414</accession>
<keyword evidence="1" id="KW-0812">Transmembrane</keyword>
<feature type="transmembrane region" description="Helical" evidence="1">
    <location>
        <begin position="403"/>
        <end position="429"/>
    </location>
</feature>
<protein>
    <recommendedName>
        <fullName evidence="4">RGS domain-containing protein</fullName>
    </recommendedName>
</protein>
<dbReference type="SUPFAM" id="SSF48097">
    <property type="entry name" value="Regulator of G-protein signaling, RGS"/>
    <property type="match status" value="1"/>
</dbReference>
<dbReference type="Gene3D" id="1.10.167.10">
    <property type="entry name" value="Regulator of G-protein Signalling 4, domain 2"/>
    <property type="match status" value="1"/>
</dbReference>
<dbReference type="EMBL" id="PYSW02000004">
    <property type="protein sequence ID" value="KAG2392501.1"/>
    <property type="molecule type" value="Genomic_DNA"/>
</dbReference>
<keyword evidence="1" id="KW-0472">Membrane</keyword>
<dbReference type="Proteomes" id="UP000816034">
    <property type="component" value="Unassembled WGS sequence"/>
</dbReference>
<feature type="transmembrane region" description="Helical" evidence="1">
    <location>
        <begin position="346"/>
        <end position="365"/>
    </location>
</feature>
<dbReference type="InterPro" id="IPR036305">
    <property type="entry name" value="RGS_sf"/>
</dbReference>
<reference evidence="2 3" key="1">
    <citation type="journal article" date="2018" name="BMC Genomics">
        <title>The genome of Naegleria lovaniensis, the basis for a comparative approach to unravel pathogenicity factors of the human pathogenic amoeba N. fowleri.</title>
        <authorList>
            <person name="Liechti N."/>
            <person name="Schurch N."/>
            <person name="Bruggmann R."/>
            <person name="Wittwer M."/>
        </authorList>
    </citation>
    <scope>NUCLEOTIDE SEQUENCE [LARGE SCALE GENOMIC DNA]</scope>
    <source>
        <strain evidence="2 3">ATCC 30569</strain>
    </source>
</reference>
<keyword evidence="1" id="KW-1133">Transmembrane helix</keyword>
<evidence type="ECO:0000313" key="2">
    <source>
        <dbReference type="EMBL" id="KAG2392501.1"/>
    </source>
</evidence>
<dbReference type="InterPro" id="IPR044926">
    <property type="entry name" value="RGS_subdomain_2"/>
</dbReference>
<gene>
    <name evidence="2" type="ORF">C9374_011226</name>
</gene>
<feature type="transmembrane region" description="Helical" evidence="1">
    <location>
        <begin position="377"/>
        <end position="397"/>
    </location>
</feature>
<name>A0AA88H414_NAELO</name>
<dbReference type="GeneID" id="68103680"/>
<keyword evidence="3" id="KW-1185">Reference proteome</keyword>
<proteinExistence type="predicted"/>
<comment type="caution">
    <text evidence="2">The sequence shown here is derived from an EMBL/GenBank/DDBJ whole genome shotgun (WGS) entry which is preliminary data.</text>
</comment>
<dbReference type="RefSeq" id="XP_044554395.1">
    <property type="nucleotide sequence ID" value="XM_044686858.1"/>
</dbReference>
<evidence type="ECO:0000313" key="3">
    <source>
        <dbReference type="Proteomes" id="UP000816034"/>
    </source>
</evidence>
<feature type="transmembrane region" description="Helical" evidence="1">
    <location>
        <begin position="572"/>
        <end position="593"/>
    </location>
</feature>
<sequence length="784" mass="91106">MTRATNFAAHNAISWRAWWVVKISTMMMMIVVLVNASMSPMPRKVHNEEEPSTSSSIFMKQMDEENYIDVILKEPVQEVQPPSTFFLISRERPSYNTTLFLVGNYLTAFVWRDVSHSFNISATRDLLEWLREVSMSNQNTQQLSIGIDAEYAPLFLSTLEFHNIDSASISFNLLHFSSDLCTQRQLFVDHDIIIMDSLQSFLFVNLYRNTIEKRKPSTTYYSDANIMNPSDFVPMKLAPLEIVTSKTQLHPLFTLAGSKHLLLNRVLLSRYFKFGNITEEDVNFMRFLFSNITDVHVDYEWFNSMMLNTQHRFNISIEAHFSLNQLFTSYLNSTPFEYSFFASHDYWIIPIILVYLLYLIMLFSMRAFRLPSIKRRLVIPYLPLLFIVYEVILSSITSQCFLGTSYIGVILIVFCICVYSLTILRYFYLRNLYGLIAKGKKRVLLHSFCVSFKTGIVLIVAASFVLSIVLTLHCIAVFFDVTLSSIYNITFASYVLLSTIIGLIAVAVDTLFNRKILKEKGLRHFLFFNDPLMVRLDLLFISFILLLIIALVISNSTSPFSVSFHLGNMFRFFMHCFIALICGGNILIMESFTKIRRRIRKQKHATNINNVNNPNEEESELYAFLGNREFEDLFKEYSTKEMSIENYLFYKKMQQLAEKGKHQFLTFEIMHEIENEFIKNNSAFELNISSSSKKSFYKLLDAVRLNSTSIAMQQQSCKTMDKSFPEGNNKHYDSSSSPTIQDLHSILWADIFVNMLDTHSRLIETKEFSDWFKVYEIQKSNAIV</sequence>
<evidence type="ECO:0000256" key="1">
    <source>
        <dbReference type="SAM" id="Phobius"/>
    </source>
</evidence>
<organism evidence="2 3">
    <name type="scientific">Naegleria lovaniensis</name>
    <name type="common">Amoeba</name>
    <dbReference type="NCBI Taxonomy" id="51637"/>
    <lineage>
        <taxon>Eukaryota</taxon>
        <taxon>Discoba</taxon>
        <taxon>Heterolobosea</taxon>
        <taxon>Tetramitia</taxon>
        <taxon>Eutetramitia</taxon>
        <taxon>Vahlkampfiidae</taxon>
        <taxon>Naegleria</taxon>
    </lineage>
</organism>
<dbReference type="AlphaFoldDB" id="A0AA88H414"/>